<accession>A0A2V0PIW0</accession>
<evidence type="ECO:0000256" key="1">
    <source>
        <dbReference type="PROSITE-ProRule" id="PRU10141"/>
    </source>
</evidence>
<comment type="caution">
    <text evidence="3">The sequence shown here is derived from an EMBL/GenBank/DDBJ whole genome shotgun (WGS) entry which is preliminary data.</text>
</comment>
<evidence type="ECO:0000313" key="3">
    <source>
        <dbReference type="EMBL" id="GBF97247.1"/>
    </source>
</evidence>
<evidence type="ECO:0000259" key="2">
    <source>
        <dbReference type="PROSITE" id="PS50011"/>
    </source>
</evidence>
<dbReference type="InterPro" id="IPR017441">
    <property type="entry name" value="Protein_kinase_ATP_BS"/>
</dbReference>
<dbReference type="SUPFAM" id="SSF56112">
    <property type="entry name" value="Protein kinase-like (PK-like)"/>
    <property type="match status" value="1"/>
</dbReference>
<dbReference type="EMBL" id="BDRX01000095">
    <property type="protein sequence ID" value="GBF97247.1"/>
    <property type="molecule type" value="Genomic_DNA"/>
</dbReference>
<dbReference type="InterPro" id="IPR000719">
    <property type="entry name" value="Prot_kinase_dom"/>
</dbReference>
<gene>
    <name evidence="3" type="ORF">Rsub_09938</name>
</gene>
<keyword evidence="4" id="KW-1185">Reference proteome</keyword>
<keyword evidence="1" id="KW-0067">ATP-binding</keyword>
<proteinExistence type="predicted"/>
<evidence type="ECO:0000313" key="4">
    <source>
        <dbReference type="Proteomes" id="UP000247498"/>
    </source>
</evidence>
<name>A0A2V0PIW0_9CHLO</name>
<dbReference type="Proteomes" id="UP000247498">
    <property type="component" value="Unassembled WGS sequence"/>
</dbReference>
<sequence>MGNALCTAPRGCAAIEVDRLESLKGSQRGESERVPPAGACGLFRRRRPCWLLDPEHAAVPIGADFELKAAIGSGSYAVTRMAVERATGEHFAVKSIRKAPLTPDERRRVRRELECIYHVAGARLLGA</sequence>
<keyword evidence="1" id="KW-0547">Nucleotide-binding</keyword>
<reference evidence="3 4" key="1">
    <citation type="journal article" date="2018" name="Sci. Rep.">
        <title>Raphidocelis subcapitata (=Pseudokirchneriella subcapitata) provides an insight into genome evolution and environmental adaptations in the Sphaeropleales.</title>
        <authorList>
            <person name="Suzuki S."/>
            <person name="Yamaguchi H."/>
            <person name="Nakajima N."/>
            <person name="Kawachi M."/>
        </authorList>
    </citation>
    <scope>NUCLEOTIDE SEQUENCE [LARGE SCALE GENOMIC DNA]</scope>
    <source>
        <strain evidence="3 4">NIES-35</strain>
    </source>
</reference>
<organism evidence="3 4">
    <name type="scientific">Raphidocelis subcapitata</name>
    <dbReference type="NCBI Taxonomy" id="307507"/>
    <lineage>
        <taxon>Eukaryota</taxon>
        <taxon>Viridiplantae</taxon>
        <taxon>Chlorophyta</taxon>
        <taxon>core chlorophytes</taxon>
        <taxon>Chlorophyceae</taxon>
        <taxon>CS clade</taxon>
        <taxon>Sphaeropleales</taxon>
        <taxon>Selenastraceae</taxon>
        <taxon>Raphidocelis</taxon>
    </lineage>
</organism>
<dbReference type="InterPro" id="IPR011009">
    <property type="entry name" value="Kinase-like_dom_sf"/>
</dbReference>
<dbReference type="PROSITE" id="PS50011">
    <property type="entry name" value="PROTEIN_KINASE_DOM"/>
    <property type="match status" value="1"/>
</dbReference>
<dbReference type="Gene3D" id="3.30.200.20">
    <property type="entry name" value="Phosphorylase Kinase, domain 1"/>
    <property type="match status" value="1"/>
</dbReference>
<protein>
    <recommendedName>
        <fullName evidence="2">Protein kinase domain-containing protein</fullName>
    </recommendedName>
</protein>
<dbReference type="AlphaFoldDB" id="A0A2V0PIW0"/>
<dbReference type="InParanoid" id="A0A2V0PIW0"/>
<dbReference type="GO" id="GO:0004672">
    <property type="term" value="F:protein kinase activity"/>
    <property type="evidence" value="ECO:0007669"/>
    <property type="project" value="InterPro"/>
</dbReference>
<dbReference type="PROSITE" id="PS00107">
    <property type="entry name" value="PROTEIN_KINASE_ATP"/>
    <property type="match status" value="1"/>
</dbReference>
<feature type="domain" description="Protein kinase" evidence="2">
    <location>
        <begin position="65"/>
        <end position="127"/>
    </location>
</feature>
<dbReference type="GO" id="GO:0005524">
    <property type="term" value="F:ATP binding"/>
    <property type="evidence" value="ECO:0007669"/>
    <property type="project" value="UniProtKB-UniRule"/>
</dbReference>
<feature type="binding site" evidence="1">
    <location>
        <position position="98"/>
    </location>
    <ligand>
        <name>ATP</name>
        <dbReference type="ChEBI" id="CHEBI:30616"/>
    </ligand>
</feature>